<name>A0AAE6NDL0_STRPT</name>
<evidence type="ECO:0000313" key="8">
    <source>
        <dbReference type="EMBL" id="OSY47347.1"/>
    </source>
</evidence>
<dbReference type="SMART" id="SM00862">
    <property type="entry name" value="Trans_reg_C"/>
    <property type="match status" value="1"/>
</dbReference>
<dbReference type="GO" id="GO:0006355">
    <property type="term" value="P:regulation of DNA-templated transcription"/>
    <property type="evidence" value="ECO:0007669"/>
    <property type="project" value="InterPro"/>
</dbReference>
<dbReference type="InterPro" id="IPR005158">
    <property type="entry name" value="BTAD"/>
</dbReference>
<evidence type="ECO:0000256" key="2">
    <source>
        <dbReference type="ARBA" id="ARBA00023012"/>
    </source>
</evidence>
<dbReference type="GO" id="GO:0000160">
    <property type="term" value="P:phosphorelay signal transduction system"/>
    <property type="evidence" value="ECO:0007669"/>
    <property type="project" value="UniProtKB-KW"/>
</dbReference>
<keyword evidence="4 6" id="KW-0238">DNA-binding</keyword>
<sequence length="276" mass="30858">MHYAILGPLRLVINGEPRPIRSRNLSIILATLLVKAGSIVTVDDLIGEVWAQPPQRARDAIYVHISKLRQQLGNKSQDDVIWSQFPGYLMRLHGEQLDLQLFHRHRIDGHRNMVNGDYQAAARDWKSGLSLCRGTLLGGAYAGPILGSFDSWLEQSRTDCIELTAWSQLSAGLCHEVIDFLSLHLTRYPLNEILYQQLMLAFFLSRHRAQSLRIFHRARQTLAGELGINPGGDLRMMQDIVLSDDVSRAKRVIASAVASRVSDLRPSGAPAPSSFC</sequence>
<reference evidence="8 10" key="1">
    <citation type="submission" date="2016-09" db="EMBL/GenBank/DDBJ databases">
        <title>Streptomyces platensis DSM40041, a candidate organism with high potential of specific P450 cytochromes.</title>
        <authorList>
            <person name="Grumaz C."/>
            <person name="Vainshtein Y."/>
            <person name="Kirstahler P."/>
            <person name="Sohn K."/>
        </authorList>
    </citation>
    <scope>NUCLEOTIDE SEQUENCE [LARGE SCALE GENOMIC DNA]</scope>
    <source>
        <strain evidence="8 10">DSM 40041</strain>
    </source>
</reference>
<comment type="similarity">
    <text evidence="1">Belongs to the AfsR/DnrI/RedD regulatory family.</text>
</comment>
<reference evidence="9 11" key="2">
    <citation type="submission" date="2017-09" db="EMBL/GenBank/DDBJ databases">
        <authorList>
            <person name="Lee N."/>
            <person name="Cho B.-K."/>
        </authorList>
    </citation>
    <scope>NUCLEOTIDE SEQUENCE [LARGE SCALE GENOMIC DNA]</scope>
    <source>
        <strain evidence="9 11">ATCC 23948</strain>
    </source>
</reference>
<dbReference type="InterPro" id="IPR051677">
    <property type="entry name" value="AfsR-DnrI-RedD_regulator"/>
</dbReference>
<keyword evidence="5" id="KW-0804">Transcription</keyword>
<gene>
    <name evidence="8" type="primary">embR_2</name>
    <name evidence="8" type="ORF">BG653_01065</name>
    <name evidence="9" type="ORF">CP981_02275</name>
</gene>
<proteinExistence type="inferred from homology"/>
<feature type="domain" description="OmpR/PhoB-type" evidence="7">
    <location>
        <begin position="1"/>
        <end position="92"/>
    </location>
</feature>
<dbReference type="RefSeq" id="WP_085923069.1">
    <property type="nucleotide sequence ID" value="NZ_BAABSS010000003.1"/>
</dbReference>
<keyword evidence="2" id="KW-0902">Two-component regulatory system</keyword>
<dbReference type="Gene3D" id="1.10.10.10">
    <property type="entry name" value="Winged helix-like DNA-binding domain superfamily/Winged helix DNA-binding domain"/>
    <property type="match status" value="1"/>
</dbReference>
<dbReference type="Gene3D" id="1.25.40.10">
    <property type="entry name" value="Tetratricopeptide repeat domain"/>
    <property type="match status" value="1"/>
</dbReference>
<dbReference type="GeneID" id="90922159"/>
<evidence type="ECO:0000313" key="9">
    <source>
        <dbReference type="EMBL" id="QEV50647.1"/>
    </source>
</evidence>
<dbReference type="GO" id="GO:0003677">
    <property type="term" value="F:DNA binding"/>
    <property type="evidence" value="ECO:0007669"/>
    <property type="project" value="UniProtKB-UniRule"/>
</dbReference>
<keyword evidence="10" id="KW-1185">Reference proteome</keyword>
<dbReference type="InterPro" id="IPR036388">
    <property type="entry name" value="WH-like_DNA-bd_sf"/>
</dbReference>
<protein>
    <submittedName>
        <fullName evidence="9">AfsR/SARP family transcriptional regulator</fullName>
    </submittedName>
    <submittedName>
        <fullName evidence="8">Transcriptional regulatory protein EmbR</fullName>
    </submittedName>
</protein>
<dbReference type="CDD" id="cd15831">
    <property type="entry name" value="BTAD"/>
    <property type="match status" value="1"/>
</dbReference>
<dbReference type="Pfam" id="PF00486">
    <property type="entry name" value="Trans_reg_C"/>
    <property type="match status" value="1"/>
</dbReference>
<dbReference type="AlphaFoldDB" id="A0AAE6NDL0"/>
<evidence type="ECO:0000259" key="7">
    <source>
        <dbReference type="PROSITE" id="PS51755"/>
    </source>
</evidence>
<evidence type="ECO:0000256" key="3">
    <source>
        <dbReference type="ARBA" id="ARBA00023015"/>
    </source>
</evidence>
<evidence type="ECO:0000313" key="10">
    <source>
        <dbReference type="Proteomes" id="UP000194225"/>
    </source>
</evidence>
<dbReference type="Proteomes" id="UP000194225">
    <property type="component" value="Unassembled WGS sequence"/>
</dbReference>
<dbReference type="Pfam" id="PF03704">
    <property type="entry name" value="BTAD"/>
    <property type="match status" value="1"/>
</dbReference>
<evidence type="ECO:0000256" key="6">
    <source>
        <dbReference type="PROSITE-ProRule" id="PRU01091"/>
    </source>
</evidence>
<dbReference type="PROSITE" id="PS51755">
    <property type="entry name" value="OMPR_PHOB"/>
    <property type="match status" value="1"/>
</dbReference>
<evidence type="ECO:0000256" key="4">
    <source>
        <dbReference type="ARBA" id="ARBA00023125"/>
    </source>
</evidence>
<evidence type="ECO:0000313" key="11">
    <source>
        <dbReference type="Proteomes" id="UP000325458"/>
    </source>
</evidence>
<keyword evidence="3" id="KW-0805">Transcription regulation</keyword>
<dbReference type="InterPro" id="IPR001867">
    <property type="entry name" value="OmpR/PhoB-type_DNA-bd"/>
</dbReference>
<dbReference type="PANTHER" id="PTHR35807">
    <property type="entry name" value="TRANSCRIPTIONAL REGULATOR REDD-RELATED"/>
    <property type="match status" value="1"/>
</dbReference>
<accession>A0AAE6NDL0</accession>
<dbReference type="InterPro" id="IPR011990">
    <property type="entry name" value="TPR-like_helical_dom_sf"/>
</dbReference>
<organism evidence="9 11">
    <name type="scientific">Streptomyces platensis</name>
    <dbReference type="NCBI Taxonomy" id="58346"/>
    <lineage>
        <taxon>Bacteria</taxon>
        <taxon>Bacillati</taxon>
        <taxon>Actinomycetota</taxon>
        <taxon>Actinomycetes</taxon>
        <taxon>Kitasatosporales</taxon>
        <taxon>Streptomycetaceae</taxon>
        <taxon>Streptomyces</taxon>
    </lineage>
</organism>
<dbReference type="SMART" id="SM01043">
    <property type="entry name" value="BTAD"/>
    <property type="match status" value="1"/>
</dbReference>
<feature type="DNA-binding region" description="OmpR/PhoB-type" evidence="6">
    <location>
        <begin position="1"/>
        <end position="92"/>
    </location>
</feature>
<dbReference type="Proteomes" id="UP000325458">
    <property type="component" value="Chromosome"/>
</dbReference>
<evidence type="ECO:0000256" key="1">
    <source>
        <dbReference type="ARBA" id="ARBA00005820"/>
    </source>
</evidence>
<dbReference type="EMBL" id="CP023691">
    <property type="protein sequence ID" value="QEV50647.1"/>
    <property type="molecule type" value="Genomic_DNA"/>
</dbReference>
<dbReference type="KEGG" id="spla:CP981_02275"/>
<dbReference type="InterPro" id="IPR016032">
    <property type="entry name" value="Sig_transdc_resp-reg_C-effctor"/>
</dbReference>
<evidence type="ECO:0000256" key="5">
    <source>
        <dbReference type="ARBA" id="ARBA00023163"/>
    </source>
</evidence>
<dbReference type="SUPFAM" id="SSF46894">
    <property type="entry name" value="C-terminal effector domain of the bipartite response regulators"/>
    <property type="match status" value="1"/>
</dbReference>
<dbReference type="EMBL" id="MIGA01000004">
    <property type="protein sequence ID" value="OSY47347.1"/>
    <property type="molecule type" value="Genomic_DNA"/>
</dbReference>
<dbReference type="PANTHER" id="PTHR35807:SF1">
    <property type="entry name" value="TRANSCRIPTIONAL REGULATOR REDD"/>
    <property type="match status" value="1"/>
</dbReference>
<dbReference type="SUPFAM" id="SSF48452">
    <property type="entry name" value="TPR-like"/>
    <property type="match status" value="1"/>
</dbReference>